<comment type="caution">
    <text evidence="20">The sequence shown here is derived from an EMBL/GenBank/DDBJ whole genome shotgun (WGS) entry which is preliminary data.</text>
</comment>
<feature type="transmembrane region" description="Helical" evidence="18">
    <location>
        <begin position="728"/>
        <end position="754"/>
    </location>
</feature>
<feature type="transmembrane region" description="Helical" evidence="18">
    <location>
        <begin position="831"/>
        <end position="850"/>
    </location>
</feature>
<evidence type="ECO:0000256" key="6">
    <source>
        <dbReference type="ARBA" id="ARBA00022475"/>
    </source>
</evidence>
<evidence type="ECO:0000256" key="9">
    <source>
        <dbReference type="ARBA" id="ARBA00022692"/>
    </source>
</evidence>
<dbReference type="NCBIfam" id="NF011702">
    <property type="entry name" value="PRK15122.1"/>
    <property type="match status" value="1"/>
</dbReference>
<dbReference type="InterPro" id="IPR023214">
    <property type="entry name" value="HAD_sf"/>
</dbReference>
<feature type="domain" description="Cation-transporting P-type ATPase N-terminal" evidence="19">
    <location>
        <begin position="14"/>
        <end position="87"/>
    </location>
</feature>
<keyword evidence="14 18" id="KW-1133">Transmembrane helix</keyword>
<evidence type="ECO:0000256" key="4">
    <source>
        <dbReference type="ARBA" id="ARBA00012786"/>
    </source>
</evidence>
<dbReference type="PRINTS" id="PR01836">
    <property type="entry name" value="MGATPASE"/>
</dbReference>
<dbReference type="InterPro" id="IPR001757">
    <property type="entry name" value="P_typ_ATPase"/>
</dbReference>
<evidence type="ECO:0000256" key="10">
    <source>
        <dbReference type="ARBA" id="ARBA00022741"/>
    </source>
</evidence>
<dbReference type="Pfam" id="PF00690">
    <property type="entry name" value="Cation_ATPase_N"/>
    <property type="match status" value="1"/>
</dbReference>
<dbReference type="PANTHER" id="PTHR42861">
    <property type="entry name" value="CALCIUM-TRANSPORTING ATPASE"/>
    <property type="match status" value="1"/>
</dbReference>
<dbReference type="SUPFAM" id="SSF81665">
    <property type="entry name" value="Calcium ATPase, transmembrane domain M"/>
    <property type="match status" value="1"/>
</dbReference>
<evidence type="ECO:0000256" key="3">
    <source>
        <dbReference type="ARBA" id="ARBA00008746"/>
    </source>
</evidence>
<evidence type="ECO:0000256" key="5">
    <source>
        <dbReference type="ARBA" id="ARBA00013555"/>
    </source>
</evidence>
<feature type="transmembrane region" description="Helical" evidence="18">
    <location>
        <begin position="280"/>
        <end position="301"/>
    </location>
</feature>
<comment type="subcellular location">
    <subcellularLocation>
        <location evidence="2">Cell inner membrane</location>
        <topology evidence="2">Multi-pass membrane protein</topology>
    </subcellularLocation>
</comment>
<keyword evidence="8" id="KW-0597">Phosphoprotein</keyword>
<evidence type="ECO:0000256" key="11">
    <source>
        <dbReference type="ARBA" id="ARBA00022840"/>
    </source>
</evidence>
<dbReference type="SFLD" id="SFLDF00027">
    <property type="entry name" value="p-type_atpase"/>
    <property type="match status" value="1"/>
</dbReference>
<dbReference type="Gene3D" id="3.40.50.1000">
    <property type="entry name" value="HAD superfamily/HAD-like"/>
    <property type="match status" value="1"/>
</dbReference>
<feature type="transmembrane region" description="Helical" evidence="18">
    <location>
        <begin position="796"/>
        <end position="819"/>
    </location>
</feature>
<evidence type="ECO:0000313" key="20">
    <source>
        <dbReference type="EMBL" id="MDT2810940.1"/>
    </source>
</evidence>
<dbReference type="InterPro" id="IPR044492">
    <property type="entry name" value="P_typ_ATPase_HD_dom"/>
</dbReference>
<dbReference type="SMART" id="SM00831">
    <property type="entry name" value="Cation_ATPase_N"/>
    <property type="match status" value="1"/>
</dbReference>
<comment type="function">
    <text evidence="1">Mediates magnesium influx to the cytosol.</text>
</comment>
<dbReference type="InterPro" id="IPR006415">
    <property type="entry name" value="P-type_ATPase_IIIB"/>
</dbReference>
<dbReference type="EC" id="7.2.2.14" evidence="4"/>
<evidence type="ECO:0000256" key="8">
    <source>
        <dbReference type="ARBA" id="ARBA00022553"/>
    </source>
</evidence>
<sequence>MNKKTLTKDVELKKLALLSERELLMHLRTSKAGLSEKDAAKRLEEFGPNQVNAQKPRGILRILFDAVKDPFVLVLVLLMIVSGLTGDLEAVFVMGGMVLASVAITFIQEYRSEKASFALKEMIENTATVTRNGKSREIPMDEVVPGDVITLGTGDMIPADALLLWTKDLFVNQSSLTGESLPVEKGVRKEADQRELSAVDFPDLVFMGTDVLSGQGQAIILKTGQNTFFGDIAHNATQKREATAFDIGLKKVSKLLLGMVFVLFPVVFLLNGFTKGDWSSAFFFAIAVAVGLTPEMLPMIVTSNLAKGALNLAKHQVIVKELPAIQNLGAMDILCTDKTGTITEDRVVLVEHLNPLGEVDQKVLDMAFLNSNYQTGWKNLMDVAVMEYYEAQKCKLPYEEVVKIDELPFDFSRRRLSVVVKAGEHQLMITKGAVEEMADVCQYVEINGQVQPLTQELRDKMSQLNNKLNEQGMRVLAVATKYDAHTDATYTVADENNLILIGYMGFLDPAKASAASALAALKEHGVSVKVLTGDNALVAKKVCGDVGIEVNGVLLGSDLEELSDEALSQRVEEVNLYAKLNPMQKARLIGVMQEKGHTVGFMGDGINDAPALRKADVGISVDTAADITKDASSIILLEKSLQVLETGVLEGRKVFLNMMKYIKITLSSNFGNVFSILVASAFLPFLPMISLQLLVQNLIYDFAQLTIPWDNVDPEELQQPVSWEIRDIFRFTVAIGPVSSVFDILTYLVMWFVIGANTIAQASLFQTGWFLVGLTTQTLVVHLIRTRKLSFVQSHASWPVLLASLGALGVGFILVLTPIRQVFDFGVLPQAYFGWFFVIVLGYLVTMEGVKHLYIRRTGSWL</sequence>
<dbReference type="Gene3D" id="2.70.150.10">
    <property type="entry name" value="Calcium-transporting ATPase, cytoplasmic transduction domain A"/>
    <property type="match status" value="1"/>
</dbReference>
<dbReference type="InterPro" id="IPR004014">
    <property type="entry name" value="ATPase_P-typ_cation-transptr_N"/>
</dbReference>
<evidence type="ECO:0000313" key="21">
    <source>
        <dbReference type="Proteomes" id="UP001256711"/>
    </source>
</evidence>
<feature type="transmembrane region" description="Helical" evidence="18">
    <location>
        <begin position="62"/>
        <end position="84"/>
    </location>
</feature>
<keyword evidence="9 18" id="KW-0812">Transmembrane</keyword>
<dbReference type="CDD" id="cd02077">
    <property type="entry name" value="P-type_ATPase_Mg"/>
    <property type="match status" value="1"/>
</dbReference>
<dbReference type="Gene3D" id="3.40.1110.10">
    <property type="entry name" value="Calcium-transporting ATPase, cytoplasmic domain N"/>
    <property type="match status" value="1"/>
</dbReference>
<dbReference type="InterPro" id="IPR018303">
    <property type="entry name" value="ATPase_P-typ_P_site"/>
</dbReference>
<evidence type="ECO:0000256" key="2">
    <source>
        <dbReference type="ARBA" id="ARBA00004429"/>
    </source>
</evidence>
<name>A0AAW8U4V3_9ENTE</name>
<dbReference type="GO" id="GO:0016887">
    <property type="term" value="F:ATP hydrolysis activity"/>
    <property type="evidence" value="ECO:0007669"/>
    <property type="project" value="InterPro"/>
</dbReference>
<keyword evidence="12" id="KW-0460">Magnesium</keyword>
<evidence type="ECO:0000256" key="13">
    <source>
        <dbReference type="ARBA" id="ARBA00022967"/>
    </source>
</evidence>
<dbReference type="GO" id="GO:0005886">
    <property type="term" value="C:plasma membrane"/>
    <property type="evidence" value="ECO:0007669"/>
    <property type="project" value="UniProtKB-SubCell"/>
</dbReference>
<dbReference type="SUPFAM" id="SSF81660">
    <property type="entry name" value="Metal cation-transporting ATPase, ATP-binding domain N"/>
    <property type="match status" value="1"/>
</dbReference>
<dbReference type="SUPFAM" id="SSF81653">
    <property type="entry name" value="Calcium ATPase, transduction domain A"/>
    <property type="match status" value="1"/>
</dbReference>
<dbReference type="Pfam" id="PF00122">
    <property type="entry name" value="E1-E2_ATPase"/>
    <property type="match status" value="1"/>
</dbReference>
<dbReference type="SFLD" id="SFLDS00003">
    <property type="entry name" value="Haloacid_Dehalogenase"/>
    <property type="match status" value="1"/>
</dbReference>
<keyword evidence="10" id="KW-0547">Nucleotide-binding</keyword>
<reference evidence="20" key="1">
    <citation type="submission" date="2023-03" db="EMBL/GenBank/DDBJ databases">
        <authorList>
            <person name="Shen W."/>
            <person name="Cai J."/>
        </authorList>
    </citation>
    <scope>NUCLEOTIDE SEQUENCE</scope>
    <source>
        <strain evidence="20">B226-2</strain>
    </source>
</reference>
<evidence type="ECO:0000259" key="19">
    <source>
        <dbReference type="SMART" id="SM00831"/>
    </source>
</evidence>
<dbReference type="PROSITE" id="PS00154">
    <property type="entry name" value="ATPASE_E1_E2"/>
    <property type="match status" value="1"/>
</dbReference>
<proteinExistence type="inferred from homology"/>
<protein>
    <recommendedName>
        <fullName evidence="5">Magnesium-transporting ATPase, P-type 1</fullName>
        <ecNumber evidence="4">7.2.2.14</ecNumber>
    </recommendedName>
    <alternativeName>
        <fullName evidence="16">Mg(2+) transport ATPase, P-type 1</fullName>
    </alternativeName>
</protein>
<organism evidence="20 21">
    <name type="scientific">Enterococcus asini</name>
    <dbReference type="NCBI Taxonomy" id="57732"/>
    <lineage>
        <taxon>Bacteria</taxon>
        <taxon>Bacillati</taxon>
        <taxon>Bacillota</taxon>
        <taxon>Bacilli</taxon>
        <taxon>Lactobacillales</taxon>
        <taxon>Enterococcaceae</taxon>
        <taxon>Enterococcus</taxon>
    </lineage>
</organism>
<evidence type="ECO:0000256" key="7">
    <source>
        <dbReference type="ARBA" id="ARBA00022519"/>
    </source>
</evidence>
<dbReference type="GO" id="GO:0005524">
    <property type="term" value="F:ATP binding"/>
    <property type="evidence" value="ECO:0007669"/>
    <property type="project" value="UniProtKB-KW"/>
</dbReference>
<dbReference type="SUPFAM" id="SSF56784">
    <property type="entry name" value="HAD-like"/>
    <property type="match status" value="1"/>
</dbReference>
<accession>A0AAW8U4V3</accession>
<dbReference type="AlphaFoldDB" id="A0AAW8U4V3"/>
<dbReference type="Pfam" id="PF13246">
    <property type="entry name" value="Cation_ATPase"/>
    <property type="match status" value="1"/>
</dbReference>
<gene>
    <name evidence="20" type="primary">mgtA</name>
    <name evidence="20" type="ORF">P7H43_10675</name>
</gene>
<dbReference type="Gene3D" id="1.20.1110.10">
    <property type="entry name" value="Calcium-transporting ATPase, transmembrane domain"/>
    <property type="match status" value="1"/>
</dbReference>
<evidence type="ECO:0000256" key="14">
    <source>
        <dbReference type="ARBA" id="ARBA00022989"/>
    </source>
</evidence>
<keyword evidence="15 18" id="KW-0472">Membrane</keyword>
<evidence type="ECO:0000256" key="12">
    <source>
        <dbReference type="ARBA" id="ARBA00022842"/>
    </source>
</evidence>
<dbReference type="NCBIfam" id="TIGR01494">
    <property type="entry name" value="ATPase_P-type"/>
    <property type="match status" value="2"/>
</dbReference>
<dbReference type="InterPro" id="IPR036412">
    <property type="entry name" value="HAD-like_sf"/>
</dbReference>
<keyword evidence="7" id="KW-0997">Cell inner membrane</keyword>
<dbReference type="InterPro" id="IPR023298">
    <property type="entry name" value="ATPase_P-typ_TM_dom_sf"/>
</dbReference>
<evidence type="ECO:0000256" key="16">
    <source>
        <dbReference type="ARBA" id="ARBA00029806"/>
    </source>
</evidence>
<evidence type="ECO:0000256" key="18">
    <source>
        <dbReference type="SAM" id="Phobius"/>
    </source>
</evidence>
<dbReference type="SFLD" id="SFLDG00002">
    <property type="entry name" value="C1.7:_P-type_atpase_like"/>
    <property type="match status" value="1"/>
</dbReference>
<dbReference type="NCBIfam" id="TIGR01524">
    <property type="entry name" value="ATPase-IIIB_Mg"/>
    <property type="match status" value="1"/>
</dbReference>
<dbReference type="InterPro" id="IPR059000">
    <property type="entry name" value="ATPase_P-type_domA"/>
</dbReference>
<dbReference type="InterPro" id="IPR006068">
    <property type="entry name" value="ATPase_P-typ_cation-transptr_C"/>
</dbReference>
<dbReference type="InterPro" id="IPR023299">
    <property type="entry name" value="ATPase_P-typ_cyto_dom_N"/>
</dbReference>
<dbReference type="Proteomes" id="UP001256711">
    <property type="component" value="Unassembled WGS sequence"/>
</dbReference>
<evidence type="ECO:0000256" key="17">
    <source>
        <dbReference type="ARBA" id="ARBA00047295"/>
    </source>
</evidence>
<evidence type="ECO:0000256" key="15">
    <source>
        <dbReference type="ARBA" id="ARBA00023136"/>
    </source>
</evidence>
<comment type="catalytic activity">
    <reaction evidence="17">
        <text>Mg(2+)(out) + ATP + H2O = Mg(2+)(in) + ADP + phosphate + H(+)</text>
        <dbReference type="Rhea" id="RHEA:10260"/>
        <dbReference type="ChEBI" id="CHEBI:15377"/>
        <dbReference type="ChEBI" id="CHEBI:15378"/>
        <dbReference type="ChEBI" id="CHEBI:18420"/>
        <dbReference type="ChEBI" id="CHEBI:30616"/>
        <dbReference type="ChEBI" id="CHEBI:43474"/>
        <dbReference type="ChEBI" id="CHEBI:456216"/>
        <dbReference type="EC" id="7.2.2.14"/>
    </reaction>
</comment>
<dbReference type="EMBL" id="JARQBJ010000005">
    <property type="protein sequence ID" value="MDT2810940.1"/>
    <property type="molecule type" value="Genomic_DNA"/>
</dbReference>
<keyword evidence="11" id="KW-0067">ATP-binding</keyword>
<dbReference type="InterPro" id="IPR008250">
    <property type="entry name" value="ATPase_P-typ_transduc_dom_A_sf"/>
</dbReference>
<evidence type="ECO:0000256" key="1">
    <source>
        <dbReference type="ARBA" id="ARBA00003954"/>
    </source>
</evidence>
<feature type="transmembrane region" description="Helical" evidence="18">
    <location>
        <begin position="255"/>
        <end position="274"/>
    </location>
</feature>
<comment type="similarity">
    <text evidence="3">Belongs to the cation transport ATPase (P-type) (TC 3.A.3) family. Type IIIB subfamily.</text>
</comment>
<feature type="transmembrane region" description="Helical" evidence="18">
    <location>
        <begin position="766"/>
        <end position="784"/>
    </location>
</feature>
<dbReference type="GO" id="GO:0015444">
    <property type="term" value="F:P-type magnesium transporter activity"/>
    <property type="evidence" value="ECO:0007669"/>
    <property type="project" value="UniProtKB-EC"/>
</dbReference>
<dbReference type="Pfam" id="PF00689">
    <property type="entry name" value="Cation_ATPase_C"/>
    <property type="match status" value="1"/>
</dbReference>
<keyword evidence="6" id="KW-1003">Cell membrane</keyword>
<keyword evidence="13" id="KW-1278">Translocase</keyword>